<dbReference type="PROSITE" id="PS51198">
    <property type="entry name" value="UVRD_HELICASE_ATP_BIND"/>
    <property type="match status" value="1"/>
</dbReference>
<gene>
    <name evidence="7" type="ORF">LRS13_12695</name>
</gene>
<dbReference type="InterPro" id="IPR000212">
    <property type="entry name" value="DNA_helicase_UvrD/REP"/>
</dbReference>
<sequence length="574" mass="62712">MPPADNSSHEAMAAGRTAASNAVLSSESTKRLLVAGPGTGKSFTFQQALKAAGGQGLGLTFIRNLAGDLASDLSGLADVFTFHGYCKYLMHQHDVAGLQEGDYYPPLFQLLLEDLRVLDGPDLTVKDVEHRLHQLNTEGGALDAVLERADYYNAVSHTDLVYRVLGHFEAAQESVPAYALLVVDEYQDFSRLEANFIALLATKSPTLIAGDDDQALYTTMKHASPSFLRELAADGDFDVFELPYCSRCTSVVVAAVNDLLAAATLNGNLQDRIAKQFTCYLPDKEADSTAHPTIIHAECSTANQPYAGRYIAQQIARIPTADIATARKKGHPAALIIGPRPFLDMAYNEVVTKYPQAALAKSAPNDVDILDGYRRLAIDAHSRLGWRIILDQCPHEDSAEVLRRALESNSDLDAGLKDDYKSEHLAISRLVARLLANETLSSEEQAILETATDRSLEQIRLDLDLAQPDRDDAAEVDVAEPEILFTTLVGSKGLSAEHVFIVGLNDGHFPRDPDAVTDEEICSMLVALSRTRKQCHVISTKFLGRGFLEPSAFLTAIERHLDKVTINKDYDFDA</sequence>
<evidence type="ECO:0000256" key="5">
    <source>
        <dbReference type="PROSITE-ProRule" id="PRU00560"/>
    </source>
</evidence>
<evidence type="ECO:0000313" key="8">
    <source>
        <dbReference type="Proteomes" id="UP001058860"/>
    </source>
</evidence>
<dbReference type="Pfam" id="PF13245">
    <property type="entry name" value="AAA_19"/>
    <property type="match status" value="1"/>
</dbReference>
<evidence type="ECO:0000256" key="2">
    <source>
        <dbReference type="ARBA" id="ARBA00022801"/>
    </source>
</evidence>
<dbReference type="SUPFAM" id="SSF52540">
    <property type="entry name" value="P-loop containing nucleoside triphosphate hydrolases"/>
    <property type="match status" value="1"/>
</dbReference>
<name>A0ABY5PA52_9ACTN</name>
<accession>A0ABY5PA52</accession>
<dbReference type="PANTHER" id="PTHR11070">
    <property type="entry name" value="UVRD / RECB / PCRA DNA HELICASE FAMILY MEMBER"/>
    <property type="match status" value="1"/>
</dbReference>
<evidence type="ECO:0000256" key="4">
    <source>
        <dbReference type="ARBA" id="ARBA00022840"/>
    </source>
</evidence>
<dbReference type="RefSeq" id="WP_353862146.1">
    <property type="nucleotide sequence ID" value="NZ_CP088295.1"/>
</dbReference>
<dbReference type="Gene3D" id="3.40.50.300">
    <property type="entry name" value="P-loop containing nucleotide triphosphate hydrolases"/>
    <property type="match status" value="2"/>
</dbReference>
<keyword evidence="4 5" id="KW-0067">ATP-binding</keyword>
<keyword evidence="2 5" id="KW-0378">Hydrolase</keyword>
<keyword evidence="1 5" id="KW-0547">Nucleotide-binding</keyword>
<reference evidence="8" key="1">
    <citation type="submission" date="2021-11" db="EMBL/GenBank/DDBJ databases">
        <title>Cultivation dependent microbiological survey of springs from the worlds oldest radium mine currently devoted to the extraction of radon-saturated water.</title>
        <authorList>
            <person name="Kapinusova G."/>
            <person name="Smrhova T."/>
            <person name="Strejcek M."/>
            <person name="Suman J."/>
            <person name="Jani K."/>
            <person name="Pajer P."/>
            <person name="Uhlik O."/>
        </authorList>
    </citation>
    <scope>NUCLEOTIDE SEQUENCE [LARGE SCALE GENOMIC DNA]</scope>
    <source>
        <strain evidence="8">J379</strain>
    </source>
</reference>
<dbReference type="InterPro" id="IPR014016">
    <property type="entry name" value="UvrD-like_ATP-bd"/>
</dbReference>
<dbReference type="InterPro" id="IPR027417">
    <property type="entry name" value="P-loop_NTPase"/>
</dbReference>
<dbReference type="EMBL" id="CP088295">
    <property type="protein sequence ID" value="UUY01591.1"/>
    <property type="molecule type" value="Genomic_DNA"/>
</dbReference>
<evidence type="ECO:0000259" key="6">
    <source>
        <dbReference type="PROSITE" id="PS51198"/>
    </source>
</evidence>
<dbReference type="PANTHER" id="PTHR11070:SF2">
    <property type="entry name" value="ATP-DEPENDENT DNA HELICASE SRS2"/>
    <property type="match status" value="1"/>
</dbReference>
<keyword evidence="3 5" id="KW-0347">Helicase</keyword>
<evidence type="ECO:0000256" key="3">
    <source>
        <dbReference type="ARBA" id="ARBA00022806"/>
    </source>
</evidence>
<evidence type="ECO:0000313" key="7">
    <source>
        <dbReference type="EMBL" id="UUY01591.1"/>
    </source>
</evidence>
<evidence type="ECO:0000256" key="1">
    <source>
        <dbReference type="ARBA" id="ARBA00022741"/>
    </source>
</evidence>
<feature type="domain" description="UvrD-like helicase ATP-binding" evidence="6">
    <location>
        <begin position="14"/>
        <end position="249"/>
    </location>
</feature>
<protein>
    <submittedName>
        <fullName evidence="7">UvrD-helicase domain-containing protein</fullName>
    </submittedName>
</protein>
<organism evidence="7 8">
    <name type="scientific">Svornostia abyssi</name>
    <dbReference type="NCBI Taxonomy" id="2898438"/>
    <lineage>
        <taxon>Bacteria</taxon>
        <taxon>Bacillati</taxon>
        <taxon>Actinomycetota</taxon>
        <taxon>Thermoleophilia</taxon>
        <taxon>Solirubrobacterales</taxon>
        <taxon>Baekduiaceae</taxon>
        <taxon>Svornostia</taxon>
    </lineage>
</organism>
<dbReference type="Proteomes" id="UP001058860">
    <property type="component" value="Chromosome"/>
</dbReference>
<keyword evidence="8" id="KW-1185">Reference proteome</keyword>
<feature type="binding site" evidence="5">
    <location>
        <begin position="35"/>
        <end position="42"/>
    </location>
    <ligand>
        <name>ATP</name>
        <dbReference type="ChEBI" id="CHEBI:30616"/>
    </ligand>
</feature>
<proteinExistence type="predicted"/>